<reference evidence="1" key="1">
    <citation type="journal article" date="2021" name="Mol. Plant Microbe Interact.">
        <title>Complete Genome Sequence of the Plant-Pathogenic Fungus Colletotrichum lupini.</title>
        <authorList>
            <person name="Baroncelli R."/>
            <person name="Pensec F."/>
            <person name="Da Lio D."/>
            <person name="Boufleur T."/>
            <person name="Vicente I."/>
            <person name="Sarrocco S."/>
            <person name="Picot A."/>
            <person name="Baraldi E."/>
            <person name="Sukno S."/>
            <person name="Thon M."/>
            <person name="Le Floch G."/>
        </authorList>
    </citation>
    <scope>NUCLEOTIDE SEQUENCE</scope>
    <source>
        <strain evidence="1">IMI 504893</strain>
    </source>
</reference>
<evidence type="ECO:0000313" key="2">
    <source>
        <dbReference type="Proteomes" id="UP000830671"/>
    </source>
</evidence>
<sequence>MFKPSARNAGTSLIQGQHAHDVVGNPSHVLLWIHLLLQASSSLSAPQPTSNDLQRQAGLGSRIVPLVQTEVLEEGQHDSERSTDAISPVIASCAERGWTFTSKKRRGFRGPGRGLYLHQSSY</sequence>
<dbReference type="EMBL" id="CP019475">
    <property type="protein sequence ID" value="UQC81395.1"/>
    <property type="molecule type" value="Genomic_DNA"/>
</dbReference>
<proteinExistence type="predicted"/>
<organism evidence="1 2">
    <name type="scientific">Colletotrichum lupini</name>
    <dbReference type="NCBI Taxonomy" id="145971"/>
    <lineage>
        <taxon>Eukaryota</taxon>
        <taxon>Fungi</taxon>
        <taxon>Dikarya</taxon>
        <taxon>Ascomycota</taxon>
        <taxon>Pezizomycotina</taxon>
        <taxon>Sordariomycetes</taxon>
        <taxon>Hypocreomycetidae</taxon>
        <taxon>Glomerellales</taxon>
        <taxon>Glomerellaceae</taxon>
        <taxon>Colletotrichum</taxon>
        <taxon>Colletotrichum acutatum species complex</taxon>
    </lineage>
</organism>
<dbReference type="Proteomes" id="UP000830671">
    <property type="component" value="Chromosome 3"/>
</dbReference>
<dbReference type="KEGG" id="clup:CLUP02_06881"/>
<dbReference type="RefSeq" id="XP_049143021.1">
    <property type="nucleotide sequence ID" value="XM_049285878.1"/>
</dbReference>
<gene>
    <name evidence="1" type="ORF">CLUP02_06881</name>
</gene>
<evidence type="ECO:0000313" key="1">
    <source>
        <dbReference type="EMBL" id="UQC81395.1"/>
    </source>
</evidence>
<accession>A0A9Q8WG56</accession>
<keyword evidence="2" id="KW-1185">Reference proteome</keyword>
<protein>
    <submittedName>
        <fullName evidence="1">Uncharacterized protein</fullName>
    </submittedName>
</protein>
<name>A0A9Q8WG56_9PEZI</name>
<dbReference type="AlphaFoldDB" id="A0A9Q8WG56"/>
<dbReference type="GeneID" id="73340888"/>